<dbReference type="STRING" id="478744.SAMN05444359_10559"/>
<keyword evidence="4" id="KW-0732">Signal</keyword>
<dbReference type="InterPro" id="IPR002933">
    <property type="entry name" value="Peptidase_M20"/>
</dbReference>
<dbReference type="PROSITE" id="PS51257">
    <property type="entry name" value="PROKAR_LIPOPROTEIN"/>
    <property type="match status" value="1"/>
</dbReference>
<evidence type="ECO:0000259" key="5">
    <source>
        <dbReference type="Pfam" id="PF07687"/>
    </source>
</evidence>
<dbReference type="PANTHER" id="PTHR43270:SF8">
    <property type="entry name" value="DI- AND TRIPEPTIDASE DUG2-RELATED"/>
    <property type="match status" value="1"/>
</dbReference>
<reference evidence="7" key="1">
    <citation type="submission" date="2016-10" db="EMBL/GenBank/DDBJ databases">
        <authorList>
            <person name="Varghese N."/>
            <person name="Submissions S."/>
        </authorList>
    </citation>
    <scope>NUCLEOTIDE SEQUENCE [LARGE SCALE GENOMIC DNA]</scope>
    <source>
        <strain evidence="7">DSM 24740</strain>
    </source>
</reference>
<dbReference type="InterPro" id="IPR011650">
    <property type="entry name" value="Peptidase_M20_dimer"/>
</dbReference>
<dbReference type="OrthoDB" id="9761532at2"/>
<name>A0A1H9CXU7_9BACT</name>
<feature type="chain" id="PRO_5011760865" evidence="4">
    <location>
        <begin position="21"/>
        <end position="505"/>
    </location>
</feature>
<dbReference type="Pfam" id="PF07687">
    <property type="entry name" value="M20_dimer"/>
    <property type="match status" value="1"/>
</dbReference>
<evidence type="ECO:0000313" key="7">
    <source>
        <dbReference type="Proteomes" id="UP000199021"/>
    </source>
</evidence>
<dbReference type="GO" id="GO:0046872">
    <property type="term" value="F:metal ion binding"/>
    <property type="evidence" value="ECO:0007669"/>
    <property type="project" value="UniProtKB-KW"/>
</dbReference>
<accession>A0A1H9CXU7</accession>
<feature type="domain" description="Peptidase M20 dimerisation" evidence="5">
    <location>
        <begin position="235"/>
        <end position="387"/>
    </location>
</feature>
<dbReference type="Gene3D" id="3.30.70.360">
    <property type="match status" value="1"/>
</dbReference>
<dbReference type="EMBL" id="FOFB01000005">
    <property type="protein sequence ID" value="SEQ05961.1"/>
    <property type="molecule type" value="Genomic_DNA"/>
</dbReference>
<evidence type="ECO:0000256" key="1">
    <source>
        <dbReference type="ARBA" id="ARBA00022670"/>
    </source>
</evidence>
<evidence type="ECO:0000256" key="2">
    <source>
        <dbReference type="ARBA" id="ARBA00022723"/>
    </source>
</evidence>
<keyword evidence="7" id="KW-1185">Reference proteome</keyword>
<dbReference type="GO" id="GO:0006508">
    <property type="term" value="P:proteolysis"/>
    <property type="evidence" value="ECO:0007669"/>
    <property type="project" value="UniProtKB-KW"/>
</dbReference>
<dbReference type="PANTHER" id="PTHR43270">
    <property type="entry name" value="BETA-ALA-HIS DIPEPTIDASE"/>
    <property type="match status" value="1"/>
</dbReference>
<dbReference type="InParanoid" id="A0A1H9CXU7"/>
<dbReference type="RefSeq" id="WP_090166310.1">
    <property type="nucleotide sequence ID" value="NZ_FOFB01000005.1"/>
</dbReference>
<dbReference type="Pfam" id="PF01546">
    <property type="entry name" value="Peptidase_M20"/>
    <property type="match status" value="1"/>
</dbReference>
<organism evidence="6 7">
    <name type="scientific">Neolewinella agarilytica</name>
    <dbReference type="NCBI Taxonomy" id="478744"/>
    <lineage>
        <taxon>Bacteria</taxon>
        <taxon>Pseudomonadati</taxon>
        <taxon>Bacteroidota</taxon>
        <taxon>Saprospiria</taxon>
        <taxon>Saprospirales</taxon>
        <taxon>Lewinellaceae</taxon>
        <taxon>Neolewinella</taxon>
    </lineage>
</organism>
<keyword evidence="3" id="KW-0378">Hydrolase</keyword>
<proteinExistence type="predicted"/>
<dbReference type="InterPro" id="IPR051458">
    <property type="entry name" value="Cyt/Met_Dipeptidase"/>
</dbReference>
<feature type="signal peptide" evidence="4">
    <location>
        <begin position="1"/>
        <end position="20"/>
    </location>
</feature>
<dbReference type="AlphaFoldDB" id="A0A1H9CXU7"/>
<keyword evidence="2" id="KW-0479">Metal-binding</keyword>
<evidence type="ECO:0000313" key="6">
    <source>
        <dbReference type="EMBL" id="SEQ05961.1"/>
    </source>
</evidence>
<dbReference type="SUPFAM" id="SSF53187">
    <property type="entry name" value="Zn-dependent exopeptidases"/>
    <property type="match status" value="1"/>
</dbReference>
<sequence length="505" mass="56094">MPRFCFLVFLALLSSTTSCQRWTEQAITSASEARFPAAIQDLRDFVAIPNDGHYPGQILANVNWAGPRLGSLDFNTQVLTVNEVPFVLATKEYHPDRPWVLFYLQIDGQPVDASQWDQPSPFEVALKRMDAHGQWQTIPWPAGDKVPEPDDRFFGRSTSDSKGPALSLINALEILRDRGKKPAFNVKLILDFQEEMSSPQLPELVRQYRQELAADRLVVMDGTRHVSNMPTLTFGARGIATTTLRVFGPRQPMHSGQYGNFVPNPVFRLSKLLAGMKDDDGRVLIPGWYDGIELSEEEKKRMNAVPENADSIAARIGIARPERVGETYQEALAYPTLNVRGLKAAYVGGAVRTIIPEEAIAMIDIRLVPESDGQRLLDALREYVEAQGYYLVKEEPTEAERRTHDKIAALYGKVSYAAYRTPLDAPIGDWLGRALTRAFGTPPVKMRTTGGSQPISPFIQALGLPAVSVRIPNPDNNIHAANENLRVGNYLEGIRTCLGVLTESL</sequence>
<keyword evidence="1" id="KW-0645">Protease</keyword>
<evidence type="ECO:0000256" key="4">
    <source>
        <dbReference type="SAM" id="SignalP"/>
    </source>
</evidence>
<dbReference type="GO" id="GO:0008233">
    <property type="term" value="F:peptidase activity"/>
    <property type="evidence" value="ECO:0007669"/>
    <property type="project" value="UniProtKB-KW"/>
</dbReference>
<protein>
    <submittedName>
        <fullName evidence="6">Acetylornithine deacetylase/Succinyl-diaminopimelate desuccinylase</fullName>
    </submittedName>
</protein>
<gene>
    <name evidence="6" type="ORF">SAMN05444359_10559</name>
</gene>
<dbReference type="Proteomes" id="UP000199021">
    <property type="component" value="Unassembled WGS sequence"/>
</dbReference>
<evidence type="ECO:0000256" key="3">
    <source>
        <dbReference type="ARBA" id="ARBA00022801"/>
    </source>
</evidence>
<dbReference type="Gene3D" id="3.40.630.10">
    <property type="entry name" value="Zn peptidases"/>
    <property type="match status" value="1"/>
</dbReference>